<feature type="domain" description="DUF6443" evidence="2">
    <location>
        <begin position="60"/>
        <end position="191"/>
    </location>
</feature>
<dbReference type="Gene3D" id="2.180.10.10">
    <property type="entry name" value="RHS repeat-associated core"/>
    <property type="match status" value="2"/>
</dbReference>
<proteinExistence type="predicted"/>
<reference evidence="4" key="1">
    <citation type="submission" date="2016-04" db="EMBL/GenBank/DDBJ databases">
        <authorList>
            <person name="Chen L."/>
            <person name="Zhuang W."/>
            <person name="Wang G."/>
        </authorList>
    </citation>
    <scope>NUCLEOTIDE SEQUENCE [LARGE SCALE GENOMIC DNA]</scope>
    <source>
        <strain evidence="4">208</strain>
    </source>
</reference>
<evidence type="ECO:0000259" key="2">
    <source>
        <dbReference type="Pfam" id="PF20041"/>
    </source>
</evidence>
<dbReference type="STRING" id="550983.A4R26_16430"/>
<evidence type="ECO:0000313" key="3">
    <source>
        <dbReference type="EMBL" id="OQP64630.1"/>
    </source>
</evidence>
<dbReference type="OrthoDB" id="976756at2"/>
<organism evidence="3 4">
    <name type="scientific">Niastella populi</name>
    <dbReference type="NCBI Taxonomy" id="550983"/>
    <lineage>
        <taxon>Bacteria</taxon>
        <taxon>Pseudomonadati</taxon>
        <taxon>Bacteroidota</taxon>
        <taxon>Chitinophagia</taxon>
        <taxon>Chitinophagales</taxon>
        <taxon>Chitinophagaceae</taxon>
        <taxon>Niastella</taxon>
    </lineage>
</organism>
<gene>
    <name evidence="3" type="ORF">A4R26_16430</name>
</gene>
<keyword evidence="1" id="KW-0732">Signal</keyword>
<name>A0A1V9G218_9BACT</name>
<dbReference type="Proteomes" id="UP000192276">
    <property type="component" value="Unassembled WGS sequence"/>
</dbReference>
<dbReference type="Pfam" id="PF20041">
    <property type="entry name" value="DUF6443"/>
    <property type="match status" value="1"/>
</dbReference>
<dbReference type="NCBIfam" id="TIGR03696">
    <property type="entry name" value="Rhs_assc_core"/>
    <property type="match status" value="1"/>
</dbReference>
<sequence>MRKACLKTALLLLLLIWVKYSLVAQDTSVVTPAAYSNASNLGGIVRNWGAIKPETNPNNITTGSSIQDFPLVTQYLDGLGRPVQTVVKQGALATGTTAYDMLTAQVYDEYGRQARMYLPFAGTASTGNFQTNPFQQQNTFYSGTGSPVYGQGETYYYGKTEFEESPLNRTTKTFAAGDNWVHGGKGIEMHYWHNTAADSVRIWTVTDINGSFGSYNTTRYYAAGTLFKQIVIDERNNRVVEYKDKQGKTILKKVQLTAQADTGQGKGHYGWLCTYFVYDVAGQLRATIQPAGVDLLAQHSWDITWNGNVILNEQCFRYEYNERGLPYMKKTPGAGAVYIVYDNRDRLVFSQDSIMRSSNKWFTTLYNALNRPVITGLTTYNVSRDSLQALVTAQTTAHSIPLHNVVSGSGHTGNKQALLTATLYDEFESATSGEMTAEIVDGTIGAESDTIVIGGIAINRYPVPAAATFNPLAYAFYDNYDWLPVHNNPVGNTRSAAWDTHLLTASNSTFPYPQSVTQSKLLTGLATGTAVKNLSNDSLLYTVNFYDDEGRAVQTQGKNITGDTSIVSTQYSFTGQPLIVISKSGKGGANAQTTVTVTKFTYDSLGRVIKTEKKLSNTLVNGGALSGWITLSTLSYDVLGQVKKKIIAPAGGAGGVPLDSMTYDYNIRGWLLGANRAFVKDTLSTANFFGYDLGYDKTVFAINGSSKNYNAPQYNGNITGQLWKSTGDGQVRRYDYTYDALNRLVNADFTQFTNNAFSLSAGIDFSVKMAGYDANGNILGMMQKGWKPGGSVTIDSLLYTYYSYTNRLQNVIDVVNDTATRLGDFRSSKAYINSFGPSGKTSAATDYSYDGNGNLVRDLNKDIAQAAGNGIVYNHLNLPQTIYVSVKGKIEFVYDAAGYRLKKITTDSTVTPVKVTTTLYDGGAVYVNDTLQFLGQEEGRIRFDITRAAFFYDYFIKDHLGNVRMVLTGQKDTAFYPAVTFEGATVANESIYYDSVYLERTNRPGNFYDTTTNGHWVQLLRKSTHSIGVGKLLKVMARDRVHVKVDYYLPDDATDNSNANGLNSIVAVLANLVNSASPTFHGVGSTIASDLNSSVPFTDFLAPQSGGGGSMPKAYLNILFFDEQFRFVSANSEMVQVSTKGSGQTIYRIDGNAKEAARNGYVYIYVSNESNNLVYFDNLQVTHEKGPITQETHYYPFGLTIAAISSKAMGGMENSYKFNAGTELNNDLGIAMYETAFRGYDAQTGRFTQVDPLADSYADWSAYVFAFNDPVYWNDPAGLEPNDYGGRYTYENGVWMYMPFSSSEEAFLYGAQYASTWDMWGSYYGMAGSFDEAWLRYNGGFLTSGMAAAYFSMLWGAQVSGLGAGYADGGYNLSYTATLTGNTYGGLFFSMDYISDGIDRMMDVDRNKAPRGGDMSNPWDWLYQWNNMFNFVAPFANAGSTYITGYDTYGVAQSNTQATAGMLLVVLPGGKVASASSTAGSLWKVGAYTELRSLGTGLDAHHVGQKKLMEKFVPGYDYKTAPSILVPKPGHTIGAGVVSRNMSGFSNAREVLARDIFELRRVYGPQGIPNSALQELIQMNKTMYPGAFTK</sequence>
<keyword evidence="4" id="KW-1185">Reference proteome</keyword>
<evidence type="ECO:0000313" key="4">
    <source>
        <dbReference type="Proteomes" id="UP000192276"/>
    </source>
</evidence>
<dbReference type="RefSeq" id="WP_081163621.1">
    <property type="nucleotide sequence ID" value="NZ_LWBP01000089.1"/>
</dbReference>
<feature type="signal peptide" evidence="1">
    <location>
        <begin position="1"/>
        <end position="24"/>
    </location>
</feature>
<dbReference type="InterPro" id="IPR045619">
    <property type="entry name" value="DUF6443"/>
</dbReference>
<dbReference type="EMBL" id="LWBP01000089">
    <property type="protein sequence ID" value="OQP64630.1"/>
    <property type="molecule type" value="Genomic_DNA"/>
</dbReference>
<evidence type="ECO:0000256" key="1">
    <source>
        <dbReference type="SAM" id="SignalP"/>
    </source>
</evidence>
<protein>
    <recommendedName>
        <fullName evidence="2">DUF6443 domain-containing protein</fullName>
    </recommendedName>
</protein>
<accession>A0A1V9G218</accession>
<comment type="caution">
    <text evidence="3">The sequence shown here is derived from an EMBL/GenBank/DDBJ whole genome shotgun (WGS) entry which is preliminary data.</text>
</comment>
<feature type="chain" id="PRO_5013139452" description="DUF6443 domain-containing protein" evidence="1">
    <location>
        <begin position="25"/>
        <end position="1590"/>
    </location>
</feature>
<dbReference type="InterPro" id="IPR022385">
    <property type="entry name" value="Rhs_assc_core"/>
</dbReference>